<feature type="domain" description="YjiS-like" evidence="1">
    <location>
        <begin position="7"/>
        <end position="38"/>
    </location>
</feature>
<dbReference type="Proteomes" id="UP001151234">
    <property type="component" value="Unassembled WGS sequence"/>
</dbReference>
<dbReference type="EMBL" id="JAPJZI010000001">
    <property type="protein sequence ID" value="MDA5398399.1"/>
    <property type="molecule type" value="Genomic_DNA"/>
</dbReference>
<protein>
    <submittedName>
        <fullName evidence="2">DUF1127 domain-containing protein</fullName>
    </submittedName>
</protein>
<dbReference type="AlphaFoldDB" id="A0A9X3UK33"/>
<accession>A0A9X3UK33</accession>
<gene>
    <name evidence="2" type="ORF">OQ273_07415</name>
</gene>
<reference evidence="2" key="1">
    <citation type="submission" date="2022-11" db="EMBL/GenBank/DDBJ databases">
        <title>Draft genome sequence of Hoeflea poritis E7-10 and Hoeflea prorocentri PM5-8, separated from scleractinian coral Porites lutea and marine dinoflagellate.</title>
        <authorList>
            <person name="Zhang G."/>
            <person name="Wei Q."/>
            <person name="Cai L."/>
        </authorList>
    </citation>
    <scope>NUCLEOTIDE SEQUENCE</scope>
    <source>
        <strain evidence="2">PM5-8</strain>
    </source>
</reference>
<evidence type="ECO:0000259" key="1">
    <source>
        <dbReference type="Pfam" id="PF06568"/>
    </source>
</evidence>
<comment type="caution">
    <text evidence="2">The sequence shown here is derived from an EMBL/GenBank/DDBJ whole genome shotgun (WGS) entry which is preliminary data.</text>
</comment>
<evidence type="ECO:0000313" key="2">
    <source>
        <dbReference type="EMBL" id="MDA5398399.1"/>
    </source>
</evidence>
<dbReference type="RefSeq" id="WP_267989825.1">
    <property type="nucleotide sequence ID" value="NZ_JAPJZI010000001.1"/>
</dbReference>
<evidence type="ECO:0000313" key="3">
    <source>
        <dbReference type="Proteomes" id="UP001151234"/>
    </source>
</evidence>
<keyword evidence="3" id="KW-1185">Reference proteome</keyword>
<name>A0A9X3UK33_9HYPH</name>
<dbReference type="Pfam" id="PF06568">
    <property type="entry name" value="YjiS-like"/>
    <property type="match status" value="1"/>
</dbReference>
<proteinExistence type="predicted"/>
<organism evidence="2 3">
    <name type="scientific">Hoeflea prorocentri</name>
    <dbReference type="NCBI Taxonomy" id="1922333"/>
    <lineage>
        <taxon>Bacteria</taxon>
        <taxon>Pseudomonadati</taxon>
        <taxon>Pseudomonadota</taxon>
        <taxon>Alphaproteobacteria</taxon>
        <taxon>Hyphomicrobiales</taxon>
        <taxon>Rhizobiaceae</taxon>
        <taxon>Hoeflea</taxon>
    </lineage>
</organism>
<dbReference type="InterPro" id="IPR009506">
    <property type="entry name" value="YjiS-like"/>
</dbReference>
<sequence length="48" mass="5697">MSILKDYQNWRKYRRTVTQLNDLPDTVLQDIGVDRHAIDAYARKAANY</sequence>